<dbReference type="STRING" id="537970.HCAN_0653"/>
<evidence type="ECO:0000313" key="1">
    <source>
        <dbReference type="EMBL" id="EES89368.1"/>
    </source>
</evidence>
<accession>C5ZZB0</accession>
<dbReference type="Proteomes" id="UP000007032">
    <property type="component" value="Chromosome"/>
</dbReference>
<name>C5ZZB0_9HELI</name>
<dbReference type="EMBL" id="CM000776">
    <property type="protein sequence ID" value="EES89368.1"/>
    <property type="molecule type" value="Genomic_DNA"/>
</dbReference>
<dbReference type="HOGENOM" id="CLU_639005_0_0_7"/>
<evidence type="ECO:0000313" key="2">
    <source>
        <dbReference type="Proteomes" id="UP000007032"/>
    </source>
</evidence>
<keyword evidence="2" id="KW-1185">Reference proteome</keyword>
<protein>
    <submittedName>
        <fullName evidence="1">Uncharacterized protein</fullName>
    </submittedName>
</protein>
<proteinExistence type="predicted"/>
<dbReference type="RefSeq" id="WP_006656797.1">
    <property type="nucleotide sequence ID" value="NZ_CM000776.2"/>
</dbReference>
<gene>
    <name evidence="1" type="ORF">HCAN_0653</name>
</gene>
<sequence length="429" mass="49676">MSKVYIYPKGVTGEQLGWCMEYVDGVCPEYIDDDIKGRNFNDLKERIALEKGIIYIALSRLSPKYKLNLETIVEKIKREKIDYILGGMEEYAQKAIYKLGNECARKGWNAICALILPDFVKDKHFGFLEEELKKRRVKVLLFCSQRGSYERALERLDEENQCLLYLSYEFLPLLDFPKVICVTGTYQYHKNVKVIYVGHGIVDWNVNGRIQAVLGNDVCVVGREFMPKKADSITRFLPIGYLGYDKIAKDFSSTKMLVKESVLFTPYDLGELERMIPSIKEVLERFSVILRYRYEWEDSHLQYLEQFLDHQKFTIDNSNPMSLESYQKSFCLVCSKTTSKFSFPLVTLCPSVVVEHNQEGYDQDIGELGVNVSLIGGGGLLAIVSKIYQNLNKWNKKILEYRKREIYNYGKASEYLASYLTSEYGLNEE</sequence>
<dbReference type="AlphaFoldDB" id="C5ZZB0"/>
<reference evidence="1 2" key="1">
    <citation type="journal article" date="2009" name="J. Bacteriol.">
        <title>Genome sequence of the emerging pathogen Helicobacter canadensis.</title>
        <authorList>
            <person name="Loman N.J."/>
            <person name="Snyder L.A."/>
            <person name="Linton J.D."/>
            <person name="Langdon R."/>
            <person name="Lawson A.J."/>
            <person name="Weinstock G.M."/>
            <person name="Wren B.W."/>
            <person name="Pallen M.J."/>
        </authorList>
    </citation>
    <scope>NUCLEOTIDE SEQUENCE [LARGE SCALE GENOMIC DNA]</scope>
    <source>
        <strain evidence="1 2">MIT 98-5491</strain>
    </source>
</reference>
<organism evidence="1 2">
    <name type="scientific">Helicobacter canadensis MIT 98-5491</name>
    <dbReference type="NCBI Taxonomy" id="537970"/>
    <lineage>
        <taxon>Bacteria</taxon>
        <taxon>Pseudomonadati</taxon>
        <taxon>Campylobacterota</taxon>
        <taxon>Epsilonproteobacteria</taxon>
        <taxon>Campylobacterales</taxon>
        <taxon>Helicobacteraceae</taxon>
        <taxon>Helicobacter</taxon>
    </lineage>
</organism>